<protein>
    <submittedName>
        <fullName evidence="1">Uncharacterized protein</fullName>
    </submittedName>
</protein>
<evidence type="ECO:0000313" key="2">
    <source>
        <dbReference type="Proteomes" id="UP000237921"/>
    </source>
</evidence>
<evidence type="ECO:0000313" key="1">
    <source>
        <dbReference type="EMBL" id="AVF46145.1"/>
    </source>
</evidence>
<dbReference type="Proteomes" id="UP000237921">
    <property type="component" value="Chromosome"/>
</dbReference>
<dbReference type="AlphaFoldDB" id="A0A1V0YM87"/>
<sequence>MSSIFVAVYFNPKASLTKSEFHSFITERCAFLKICLQSASVFHIVVLLIDIFLGDFPAYA</sequence>
<organism evidence="1 2">
    <name type="scientific">Acinetobacter nosocomialis</name>
    <dbReference type="NCBI Taxonomy" id="106654"/>
    <lineage>
        <taxon>Bacteria</taxon>
        <taxon>Pseudomonadati</taxon>
        <taxon>Pseudomonadota</taxon>
        <taxon>Gammaproteobacteria</taxon>
        <taxon>Moraxellales</taxon>
        <taxon>Moraxellaceae</taxon>
        <taxon>Acinetobacter</taxon>
        <taxon>Acinetobacter calcoaceticus/baumannii complex</taxon>
    </lineage>
</organism>
<accession>A0A1V0YM87</accession>
<name>A0A1V0YM87_ACINO</name>
<proteinExistence type="predicted"/>
<dbReference type="STRING" id="106654.B7L44_01450"/>
<reference evidence="2" key="1">
    <citation type="submission" date="2017-12" db="EMBL/GenBank/DDBJ databases">
        <title>FDA dAtabase for Regulatory Grade micrObial Sequences (FDA-ARGOS): Supporting development and validation of Infectious Disease Dx tests.</title>
        <authorList>
            <person name="Hoffmann M."/>
            <person name="Allard M."/>
            <person name="Evans P."/>
            <person name="Brown E."/>
            <person name="Tallon L."/>
            <person name="Sadzewicz L."/>
            <person name="Sengamalay N."/>
            <person name="Ott S."/>
            <person name="Godinez A."/>
            <person name="Nagaraj S."/>
            <person name="Vavikolanu K."/>
            <person name="Aluvathingal J."/>
            <person name="Nadendla S."/>
            <person name="Sichtig H."/>
        </authorList>
    </citation>
    <scope>NUCLEOTIDE SEQUENCE [LARGE SCALE GENOMIC DNA]</scope>
    <source>
        <strain evidence="2">FDAARGOS_129</strain>
    </source>
</reference>
<dbReference type="EMBL" id="CP014019">
    <property type="protein sequence ID" value="AVF46145.1"/>
    <property type="molecule type" value="Genomic_DNA"/>
</dbReference>
<gene>
    <name evidence="1" type="ORF">AL533_18225</name>
</gene>